<sequence length="168" mass="18393">MLSASDALKLLKDEGCADNVIRHCQVVSETAVNIARDFQKKGNHVDVQLIEVGALLHDIGRSRTHDIRHAIEGASIGEGLGLDPRIIHIIRNHIGAGITSEEAKAMGLPEVDHLPISTEEKIVAHADNLVMGDERVPLERSIQRMRDRGMSEEAIQRVQGLADELGSY</sequence>
<organism evidence="2 3">
    <name type="scientific">Methanococcoides seepicolus</name>
    <dbReference type="NCBI Taxonomy" id="2828780"/>
    <lineage>
        <taxon>Archaea</taxon>
        <taxon>Methanobacteriati</taxon>
        <taxon>Methanobacteriota</taxon>
        <taxon>Stenosarchaea group</taxon>
        <taxon>Methanomicrobia</taxon>
        <taxon>Methanosarcinales</taxon>
        <taxon>Methanosarcinaceae</taxon>
        <taxon>Methanococcoides</taxon>
    </lineage>
</organism>
<dbReference type="PANTHER" id="PTHR38659">
    <property type="entry name" value="METAL-DEPENDENT PHOSPHOHYDROLASE"/>
    <property type="match status" value="1"/>
</dbReference>
<dbReference type="Pfam" id="PF01966">
    <property type="entry name" value="HD"/>
    <property type="match status" value="1"/>
</dbReference>
<dbReference type="InterPro" id="IPR006675">
    <property type="entry name" value="HDIG_dom"/>
</dbReference>
<feature type="domain" description="HD" evidence="1">
    <location>
        <begin position="20"/>
        <end position="132"/>
    </location>
</feature>
<gene>
    <name evidence="2" type="ORF">KDK67_09985</name>
</gene>
<dbReference type="InterPro" id="IPR003607">
    <property type="entry name" value="HD/PDEase_dom"/>
</dbReference>
<dbReference type="PANTHER" id="PTHR38659:SF2">
    <property type="entry name" value="HDIG DOMAIN PROTEIN"/>
    <property type="match status" value="1"/>
</dbReference>
<evidence type="ECO:0000259" key="1">
    <source>
        <dbReference type="PROSITE" id="PS51831"/>
    </source>
</evidence>
<accession>A0A9E4ZFU5</accession>
<proteinExistence type="predicted"/>
<comment type="caution">
    <text evidence="2">The sequence shown here is derived from an EMBL/GenBank/DDBJ whole genome shotgun (WGS) entry which is preliminary data.</text>
</comment>
<keyword evidence="3" id="KW-1185">Reference proteome</keyword>
<dbReference type="RefSeq" id="WP_250868645.1">
    <property type="nucleotide sequence ID" value="NZ_JAGSOI010000043.1"/>
</dbReference>
<dbReference type="SUPFAM" id="SSF109604">
    <property type="entry name" value="HD-domain/PDEase-like"/>
    <property type="match status" value="1"/>
</dbReference>
<reference evidence="2" key="1">
    <citation type="journal article" date="2021" name="mSystems">
        <title>Bacteria and Archaea Synergistically Convert Glycine Betaine to Biogenic Methane in the Formosa Cold Seep of the South China Sea.</title>
        <authorList>
            <person name="Li L."/>
            <person name="Zhang W."/>
            <person name="Zhang S."/>
            <person name="Song L."/>
            <person name="Sun Q."/>
            <person name="Zhang H."/>
            <person name="Xiang H."/>
            <person name="Dong X."/>
        </authorList>
    </citation>
    <scope>NUCLEOTIDE SEQUENCE</scope>
    <source>
        <strain evidence="2">LLY</strain>
    </source>
</reference>
<dbReference type="InterPro" id="IPR006674">
    <property type="entry name" value="HD_domain"/>
</dbReference>
<dbReference type="EMBL" id="JAGSOI010000043">
    <property type="protein sequence ID" value="MCM1987306.1"/>
    <property type="molecule type" value="Genomic_DNA"/>
</dbReference>
<dbReference type="NCBIfam" id="TIGR00277">
    <property type="entry name" value="HDIG"/>
    <property type="match status" value="1"/>
</dbReference>
<evidence type="ECO:0000313" key="2">
    <source>
        <dbReference type="EMBL" id="MCM1987306.1"/>
    </source>
</evidence>
<dbReference type="AlphaFoldDB" id="A0A9E4ZFU5"/>
<dbReference type="Gene3D" id="1.10.3210.10">
    <property type="entry name" value="Hypothetical protein af1432"/>
    <property type="match status" value="1"/>
</dbReference>
<dbReference type="CDD" id="cd00077">
    <property type="entry name" value="HDc"/>
    <property type="match status" value="1"/>
</dbReference>
<dbReference type="Proteomes" id="UP001056766">
    <property type="component" value="Unassembled WGS sequence"/>
</dbReference>
<protein>
    <submittedName>
        <fullName evidence="2">TIGR00295 family protein</fullName>
    </submittedName>
</protein>
<reference evidence="2" key="2">
    <citation type="submission" date="2021-04" db="EMBL/GenBank/DDBJ databases">
        <authorList>
            <person name="Dong X."/>
        </authorList>
    </citation>
    <scope>NUCLEOTIDE SEQUENCE</scope>
    <source>
        <strain evidence="2">LLY</strain>
    </source>
</reference>
<dbReference type="SMART" id="SM00471">
    <property type="entry name" value="HDc"/>
    <property type="match status" value="1"/>
</dbReference>
<dbReference type="PROSITE" id="PS51831">
    <property type="entry name" value="HD"/>
    <property type="match status" value="1"/>
</dbReference>
<name>A0A9E4ZFU5_9EURY</name>
<evidence type="ECO:0000313" key="3">
    <source>
        <dbReference type="Proteomes" id="UP001056766"/>
    </source>
</evidence>
<dbReference type="InterPro" id="IPR004454">
    <property type="entry name" value="HD-related"/>
</dbReference>
<dbReference type="NCBIfam" id="TIGR00295">
    <property type="entry name" value="TIGR00295 family protein"/>
    <property type="match status" value="1"/>
</dbReference>